<gene>
    <name evidence="12" type="ORF">BN860_05622g</name>
</gene>
<evidence type="ECO:0000256" key="8">
    <source>
        <dbReference type="ARBA" id="ARBA00023065"/>
    </source>
</evidence>
<dbReference type="InterPro" id="IPR015958">
    <property type="entry name" value="Trk1_fungi"/>
</dbReference>
<accession>A0A8J2T0U8</accession>
<evidence type="ECO:0000256" key="10">
    <source>
        <dbReference type="PIRNR" id="PIRNR002450"/>
    </source>
</evidence>
<keyword evidence="7 10" id="KW-1133">Transmembrane helix</keyword>
<keyword evidence="6 10" id="KW-0630">Potassium</keyword>
<evidence type="ECO:0000256" key="2">
    <source>
        <dbReference type="ARBA" id="ARBA00009137"/>
    </source>
</evidence>
<feature type="region of interest" description="Disordered" evidence="11">
    <location>
        <begin position="1182"/>
        <end position="1294"/>
    </location>
</feature>
<feature type="transmembrane region" description="Helical" evidence="10">
    <location>
        <begin position="937"/>
        <end position="954"/>
    </location>
</feature>
<keyword evidence="3 10" id="KW-0813">Transport</keyword>
<evidence type="ECO:0000313" key="13">
    <source>
        <dbReference type="Proteomes" id="UP000019375"/>
    </source>
</evidence>
<feature type="region of interest" description="Disordered" evidence="11">
    <location>
        <begin position="624"/>
        <end position="666"/>
    </location>
</feature>
<proteinExistence type="inferred from homology"/>
<dbReference type="Pfam" id="PF02386">
    <property type="entry name" value="TrkH"/>
    <property type="match status" value="1"/>
</dbReference>
<feature type="compositionally biased region" description="Basic and acidic residues" evidence="11">
    <location>
        <begin position="1182"/>
        <end position="1226"/>
    </location>
</feature>
<sequence length="1294" mass="146467">MISRTISRNPTLATFSQRYRDSFGKKLRDAIARFGHYVKPMRKYVFRNFLIVHYTYIITMTIVASIILYPIRNEKYIDILFLAAGTTTQGGLNTVNINSLKLYQQIVIYVTTFLTTPIIIHSTLAFVRLYWFERHFDGIRDSSKRNYKMRRTKTILGRDLTARTMSRNWQRSGTRQFTSASRRNNDDFQEKLFSGKMLHRDEQDSLPDSQNDRGRASKSSQGLGPDDIQRSASTKLQDDQNLHSGRGLSFKEAKPIRDNHHHQPYERFARRRSREISPEDMYRSIIMMQGHHQPNADDEGPALVIGAPGERSSGKSGVTSTKSEPEENKVDSPENTNERRPTHWANKNVSDGGESLTHDVNNQKGNPINGSFDINSNHSELMSDAEQQSNPFAASSVDSYSTFSGNSGVSSGSLTSDDRRTIGAADTSSSVRPLARFETPRQGINGPSIHFDISAPPSKRPDRNRVRKNRSNGSRSGFSMPKSKTLGQKLKRRLSFVDKPRMRSRNSFPDRSFEDPGRNNMENMDDYFADDESDKEDDHHSRVERQTHFPRSNTFDQRFSHSQDYLDVLGKSKSYDLGQTQDWNKLSSSPEFQKMIYKDWKRRHKGRKSLLKHRRRMETLNSRTGFKKFYSDPESDYGDSNSQYSPKGHAGSPENNEGEEHFGDTSMESRNSLDEEAGYFGPNDLGFVDSGPGGLSRSYSANYLSWEPTIGRNSTFVGMTKEQKEELGGVEYRAIKLLCRILVAYYGGFWIIAFLFLVPWMVTRHEYKKIIETDGVSPAWWGFFTGMSAFADLGLTLTPDSMQSFQKTSYPTIIMMWFIVIGNTGFPVLLRFVIWLMFQVAPDLSLTRESLGFLLDHPRRCFTMLFPSAATWWLVLTLVGMNAIDLVLFIILDFGSSTVHYLTHGYRVLVGLFQAISTRTAGFQIVDIGDLHPAVQVSYMLMMYVSVMPLAISIRRTNVYEEQSLGIYADPNEEEEEEAQQMVSSDEGNESESSTSTQAGNKKKKKKKRSNTSFIGAHLMRQLSYDLWFMFLGLFIICIVEGGKIRDNARPDFTIFAILFEIVSAYGTVGLSLGYPNSETSFSAQFNTLSKLVIIALLIRGRHRGLPYKLDRAIILPSNRLDNIDKQQEVTLRNRLARGTKPGDPVTAYFKSKTAAIKRGLLKIGKTAAEPEEHLLQEFNDHHTSGEDSENQETHEEHRAHGADEAHGANEAHEVHEIQEAQDSKGDSSPQESSSQPQEEAKAYVAQENASSSGTTASKRQSSDPYSTVPDQGGKSAHSVPSLRTYRLRRTNST</sequence>
<comment type="subcellular location">
    <subcellularLocation>
        <location evidence="1">Membrane</location>
        <topology evidence="1">Multi-pass membrane protein</topology>
    </subcellularLocation>
</comment>
<dbReference type="GO" id="GO:0030007">
    <property type="term" value="P:intracellular potassium ion homeostasis"/>
    <property type="evidence" value="ECO:0007669"/>
    <property type="project" value="UniProtKB-UniRule"/>
</dbReference>
<dbReference type="InterPro" id="IPR004773">
    <property type="entry name" value="K/Na_transp_Trk1/HKT1"/>
</dbReference>
<feature type="transmembrane region" description="Helical" evidence="10">
    <location>
        <begin position="737"/>
        <end position="758"/>
    </location>
</feature>
<feature type="compositionally biased region" description="Basic and acidic residues" evidence="11">
    <location>
        <begin position="249"/>
        <end position="276"/>
    </location>
</feature>
<feature type="transmembrane region" description="Helical" evidence="10">
    <location>
        <begin position="49"/>
        <end position="71"/>
    </location>
</feature>
<dbReference type="PANTHER" id="PTHR31064:SF30">
    <property type="entry name" value="HIGH-AFFINITY POTASSIUM TRANSPORT PROTEIN-RELATED"/>
    <property type="match status" value="1"/>
</dbReference>
<keyword evidence="9 10" id="KW-0472">Membrane</keyword>
<feature type="compositionally biased region" description="Acidic residues" evidence="11">
    <location>
        <begin position="523"/>
        <end position="535"/>
    </location>
</feature>
<feature type="compositionally biased region" description="Basic and acidic residues" evidence="11">
    <location>
        <begin position="323"/>
        <end position="341"/>
    </location>
</feature>
<feature type="transmembrane region" description="Helical" evidence="10">
    <location>
        <begin position="106"/>
        <end position="131"/>
    </location>
</feature>
<dbReference type="Proteomes" id="UP000019375">
    <property type="component" value="Unassembled WGS sequence"/>
</dbReference>
<dbReference type="GO" id="GO:0140107">
    <property type="term" value="F:high-affinity potassium ion transmembrane transporter activity"/>
    <property type="evidence" value="ECO:0007669"/>
    <property type="project" value="TreeGrafter"/>
</dbReference>
<feature type="region of interest" description="Disordered" evidence="11">
    <location>
        <begin position="199"/>
        <end position="276"/>
    </location>
</feature>
<feature type="region of interest" description="Disordered" evidence="11">
    <location>
        <begin position="291"/>
        <end position="555"/>
    </location>
</feature>
<dbReference type="PANTHER" id="PTHR31064">
    <property type="entry name" value="POTASSIUM TRANSPORT PROTEIN DDB_G0292412-RELATED"/>
    <property type="match status" value="1"/>
</dbReference>
<keyword evidence="13" id="KW-1185">Reference proteome</keyword>
<feature type="transmembrane region" description="Helical" evidence="10">
    <location>
        <begin position="810"/>
        <end position="838"/>
    </location>
</feature>
<dbReference type="NCBIfam" id="TIGR00934">
    <property type="entry name" value="2a38euk"/>
    <property type="match status" value="1"/>
</dbReference>
<keyword evidence="8 10" id="KW-0406">Ion transport</keyword>
<feature type="compositionally biased region" description="Polar residues" evidence="11">
    <location>
        <begin position="358"/>
        <end position="415"/>
    </location>
</feature>
<evidence type="ECO:0000256" key="6">
    <source>
        <dbReference type="ARBA" id="ARBA00022958"/>
    </source>
</evidence>
<comment type="similarity">
    <text evidence="2 10">Belongs to the TrkH potassium transport family.</text>
</comment>
<dbReference type="GO" id="GO:1990573">
    <property type="term" value="P:potassium ion import across plasma membrane"/>
    <property type="evidence" value="ECO:0007669"/>
    <property type="project" value="TreeGrafter"/>
</dbReference>
<feature type="compositionally biased region" description="Polar residues" evidence="11">
    <location>
        <begin position="981"/>
        <end position="1000"/>
    </location>
</feature>
<evidence type="ECO:0000256" key="9">
    <source>
        <dbReference type="ARBA" id="ARBA00023136"/>
    </source>
</evidence>
<organism evidence="12 13">
    <name type="scientific">Zygosaccharomyces bailii (strain CLIB 213 / ATCC 58445 / CBS 680 / BCRC 21525 / NBRC 1098 / NCYC 1416 / NRRL Y-2227)</name>
    <dbReference type="NCBI Taxonomy" id="1333698"/>
    <lineage>
        <taxon>Eukaryota</taxon>
        <taxon>Fungi</taxon>
        <taxon>Dikarya</taxon>
        <taxon>Ascomycota</taxon>
        <taxon>Saccharomycotina</taxon>
        <taxon>Saccharomycetes</taxon>
        <taxon>Saccharomycetales</taxon>
        <taxon>Saccharomycetaceae</taxon>
        <taxon>Zygosaccharomyces</taxon>
    </lineage>
</organism>
<keyword evidence="4 10" id="KW-0633">Potassium transport</keyword>
<evidence type="ECO:0000256" key="1">
    <source>
        <dbReference type="ARBA" id="ARBA00004141"/>
    </source>
</evidence>
<evidence type="ECO:0000313" key="12">
    <source>
        <dbReference type="EMBL" id="CDF87405.1"/>
    </source>
</evidence>
<feature type="transmembrane region" description="Helical" evidence="10">
    <location>
        <begin position="1055"/>
        <end position="1075"/>
    </location>
</feature>
<protein>
    <recommendedName>
        <fullName evidence="10">Potassium transport protein</fullName>
    </recommendedName>
</protein>
<dbReference type="PIRSF" id="PIRSF002450">
    <property type="entry name" value="K+_transpter_TRK"/>
    <property type="match status" value="1"/>
</dbReference>
<evidence type="ECO:0000256" key="11">
    <source>
        <dbReference type="SAM" id="MobiDB-lite"/>
    </source>
</evidence>
<feature type="region of interest" description="Disordered" evidence="11">
    <location>
        <begin position="970"/>
        <end position="1007"/>
    </location>
</feature>
<feature type="transmembrane region" description="Helical" evidence="10">
    <location>
        <begin position="872"/>
        <end position="892"/>
    </location>
</feature>
<dbReference type="GO" id="GO:0005886">
    <property type="term" value="C:plasma membrane"/>
    <property type="evidence" value="ECO:0007669"/>
    <property type="project" value="InterPro"/>
</dbReference>
<reference evidence="13" key="1">
    <citation type="journal article" date="2013" name="Genome Announc.">
        <title>Genome sequence of the food spoilage yeast Zygosaccharomyces bailii CLIB 213(T).</title>
        <authorList>
            <person name="Galeote V."/>
            <person name="Bigey F."/>
            <person name="Devillers H."/>
            <person name="Neuveglise C."/>
            <person name="Dequin S."/>
        </authorList>
    </citation>
    <scope>NUCLEOTIDE SEQUENCE [LARGE SCALE GENOMIC DNA]</scope>
    <source>
        <strain evidence="13">CLIB 213 / ATCC 58445 / CBS 680 / CCRC 21525 / NBRC 1098 / NCYC 1416 / NRRL Y-2227</strain>
    </source>
</reference>
<name>A0A8J2T0U8_ZYGB2</name>
<dbReference type="InterPro" id="IPR051143">
    <property type="entry name" value="TrkH_K-transport"/>
</dbReference>
<evidence type="ECO:0000256" key="3">
    <source>
        <dbReference type="ARBA" id="ARBA00022448"/>
    </source>
</evidence>
<evidence type="ECO:0000256" key="4">
    <source>
        <dbReference type="ARBA" id="ARBA00022538"/>
    </source>
</evidence>
<feature type="compositionally biased region" description="Polar residues" evidence="11">
    <location>
        <begin position="1248"/>
        <end position="1270"/>
    </location>
</feature>
<dbReference type="OrthoDB" id="9999863at2759"/>
<feature type="compositionally biased region" description="Low complexity" evidence="11">
    <location>
        <begin position="1228"/>
        <end position="1238"/>
    </location>
</feature>
<dbReference type="InterPro" id="IPR003445">
    <property type="entry name" value="Cat_transpt"/>
</dbReference>
<evidence type="ECO:0000256" key="7">
    <source>
        <dbReference type="ARBA" id="ARBA00022989"/>
    </source>
</evidence>
<keyword evidence="5 10" id="KW-0812">Transmembrane</keyword>
<dbReference type="EMBL" id="HG316454">
    <property type="protein sequence ID" value="CDF87405.1"/>
    <property type="molecule type" value="Genomic_DNA"/>
</dbReference>
<feature type="transmembrane region" description="Helical" evidence="10">
    <location>
        <begin position="1027"/>
        <end position="1043"/>
    </location>
</feature>
<evidence type="ECO:0000256" key="5">
    <source>
        <dbReference type="ARBA" id="ARBA00022692"/>
    </source>
</evidence>
<feature type="compositionally biased region" description="Basic and acidic residues" evidence="11">
    <location>
        <begin position="536"/>
        <end position="547"/>
    </location>
</feature>
<feature type="transmembrane region" description="Helical" evidence="10">
    <location>
        <begin position="778"/>
        <end position="798"/>
    </location>
</feature>